<evidence type="ECO:0000313" key="1">
    <source>
        <dbReference type="EMBL" id="RBW69484.1"/>
    </source>
</evidence>
<protein>
    <submittedName>
        <fullName evidence="1">Protein-L-IsoD(D-D) O-methyltransferase</fullName>
    </submittedName>
</protein>
<sequence>MLVTTAGRTTEQLITRAKRVADELEILYRDRHDASINRMQQQYKEDVFVVGKDRYVIYPLNSSEPIFFHPNSAMFRIKRLMKGEHDPFIQSAGLKHGMTILDCTLGLGSDSITASYVVGKKGRVISLEGNCYLAYLVKNGLQSWDSGSDEINKAMRAIEVKHVQLENYLAKLEENSVDIVYFDPMFEEAVSSSDGIKGLRHYAIYSELTEQTLHEAKRAAKKRIVLKDHWKSTRFKQFGFDVHIRPTSKFHFGVIEL</sequence>
<dbReference type="Pfam" id="PF04445">
    <property type="entry name" value="SAM_MT"/>
    <property type="match status" value="1"/>
</dbReference>
<accession>A0A366XZ95</accession>
<dbReference type="PANTHER" id="PTHR36112">
    <property type="entry name" value="RIBOSOMAL RNA SMALL SUBUNIT METHYLTRANSFERASE J"/>
    <property type="match status" value="1"/>
</dbReference>
<keyword evidence="1" id="KW-0808">Transferase</keyword>
<keyword evidence="1" id="KW-0489">Methyltransferase</keyword>
<gene>
    <name evidence="1" type="ORF">DS031_11210</name>
</gene>
<dbReference type="InterPro" id="IPR007536">
    <property type="entry name" value="16SrRNA_methylTrfase_J"/>
</dbReference>
<dbReference type="EMBL" id="QOCW01000010">
    <property type="protein sequence ID" value="RBW69484.1"/>
    <property type="molecule type" value="Genomic_DNA"/>
</dbReference>
<organism evidence="1 2">
    <name type="scientific">Bacillus taeanensis</name>
    <dbReference type="NCBI Taxonomy" id="273032"/>
    <lineage>
        <taxon>Bacteria</taxon>
        <taxon>Bacillati</taxon>
        <taxon>Bacillota</taxon>
        <taxon>Bacilli</taxon>
        <taxon>Bacillales</taxon>
        <taxon>Bacillaceae</taxon>
        <taxon>Bacillus</taxon>
    </lineage>
</organism>
<dbReference type="PANTHER" id="PTHR36112:SF1">
    <property type="entry name" value="RIBOSOMAL RNA SMALL SUBUNIT METHYLTRANSFERASE J"/>
    <property type="match status" value="1"/>
</dbReference>
<proteinExistence type="predicted"/>
<dbReference type="GO" id="GO:0008990">
    <property type="term" value="F:rRNA (guanine-N2-)-methyltransferase activity"/>
    <property type="evidence" value="ECO:0007669"/>
    <property type="project" value="InterPro"/>
</dbReference>
<dbReference type="Gene3D" id="3.40.50.150">
    <property type="entry name" value="Vaccinia Virus protein VP39"/>
    <property type="match status" value="1"/>
</dbReference>
<dbReference type="RefSeq" id="WP_113806174.1">
    <property type="nucleotide sequence ID" value="NZ_QOCW01000010.1"/>
</dbReference>
<evidence type="ECO:0000313" key="2">
    <source>
        <dbReference type="Proteomes" id="UP000253314"/>
    </source>
</evidence>
<dbReference type="InterPro" id="IPR029063">
    <property type="entry name" value="SAM-dependent_MTases_sf"/>
</dbReference>
<dbReference type="Proteomes" id="UP000253314">
    <property type="component" value="Unassembled WGS sequence"/>
</dbReference>
<dbReference type="OrthoDB" id="1653798at2"/>
<comment type="caution">
    <text evidence="1">The sequence shown here is derived from an EMBL/GenBank/DDBJ whole genome shotgun (WGS) entry which is preliminary data.</text>
</comment>
<dbReference type="AlphaFoldDB" id="A0A366XZ95"/>
<dbReference type="SUPFAM" id="SSF53335">
    <property type="entry name" value="S-adenosyl-L-methionine-dependent methyltransferases"/>
    <property type="match status" value="1"/>
</dbReference>
<keyword evidence="2" id="KW-1185">Reference proteome</keyword>
<reference evidence="1 2" key="1">
    <citation type="submission" date="2018-07" db="EMBL/GenBank/DDBJ databases">
        <title>Lottiidibacillus patelloidae gen. nov., sp. nov., isolated from the intestinal tract of a marine limpet and the reclassification of B. taeanensis BH030017T, B. algicola KMM 3737T and B. hwajinpoensis SW-72T as genus Lottiidibacillus.</title>
        <authorList>
            <person name="Liu R."/>
            <person name="Huang Z."/>
        </authorList>
    </citation>
    <scope>NUCLEOTIDE SEQUENCE [LARGE SCALE GENOMIC DNA]</scope>
    <source>
        <strain evidence="1 2">BH030017</strain>
    </source>
</reference>
<name>A0A366XZ95_9BACI</name>